<dbReference type="AlphaFoldDB" id="A0A9W9TG76"/>
<evidence type="ECO:0008006" key="6">
    <source>
        <dbReference type="Google" id="ProtNLM"/>
    </source>
</evidence>
<keyword evidence="2" id="KW-0804">Transcription</keyword>
<evidence type="ECO:0000256" key="3">
    <source>
        <dbReference type="ARBA" id="ARBA00023242"/>
    </source>
</evidence>
<dbReference type="CDD" id="cd00067">
    <property type="entry name" value="GAL4"/>
    <property type="match status" value="1"/>
</dbReference>
<dbReference type="Proteomes" id="UP001147733">
    <property type="component" value="Unassembled WGS sequence"/>
</dbReference>
<dbReference type="PANTHER" id="PTHR38111:SF11">
    <property type="entry name" value="TRANSCRIPTION FACTOR DOMAIN-CONTAINING PROTEIN-RELATED"/>
    <property type="match status" value="1"/>
</dbReference>
<keyword evidence="5" id="KW-1185">Reference proteome</keyword>
<dbReference type="PANTHER" id="PTHR38111">
    <property type="entry name" value="ZN(2)-C6 FUNGAL-TYPE DOMAIN-CONTAINING PROTEIN-RELATED"/>
    <property type="match status" value="1"/>
</dbReference>
<dbReference type="EMBL" id="JAPQKT010000009">
    <property type="protein sequence ID" value="KAJ5221224.1"/>
    <property type="molecule type" value="Genomic_DNA"/>
</dbReference>
<protein>
    <recommendedName>
        <fullName evidence="6">Zn(2)-C6 fungal-type domain-containing protein</fullName>
    </recommendedName>
</protein>
<dbReference type="InterPro" id="IPR001138">
    <property type="entry name" value="Zn2Cys6_DnaBD"/>
</dbReference>
<dbReference type="RefSeq" id="XP_056496147.1">
    <property type="nucleotide sequence ID" value="XM_056649016.1"/>
</dbReference>
<dbReference type="InterPro" id="IPR053178">
    <property type="entry name" value="Osmoadaptation_assoc"/>
</dbReference>
<comment type="caution">
    <text evidence="4">The sequence shown here is derived from an EMBL/GenBank/DDBJ whole genome shotgun (WGS) entry which is preliminary data.</text>
</comment>
<dbReference type="GeneID" id="81388183"/>
<dbReference type="OrthoDB" id="3525185at2759"/>
<evidence type="ECO:0000256" key="1">
    <source>
        <dbReference type="ARBA" id="ARBA00023015"/>
    </source>
</evidence>
<name>A0A9W9TG76_PENCI</name>
<keyword evidence="3" id="KW-0539">Nucleus</keyword>
<accession>A0A9W9TG76</accession>
<evidence type="ECO:0000313" key="5">
    <source>
        <dbReference type="Proteomes" id="UP001147733"/>
    </source>
</evidence>
<dbReference type="GO" id="GO:0008270">
    <property type="term" value="F:zinc ion binding"/>
    <property type="evidence" value="ECO:0007669"/>
    <property type="project" value="InterPro"/>
</dbReference>
<organism evidence="4 5">
    <name type="scientific">Penicillium citrinum</name>
    <dbReference type="NCBI Taxonomy" id="5077"/>
    <lineage>
        <taxon>Eukaryota</taxon>
        <taxon>Fungi</taxon>
        <taxon>Dikarya</taxon>
        <taxon>Ascomycota</taxon>
        <taxon>Pezizomycotina</taxon>
        <taxon>Eurotiomycetes</taxon>
        <taxon>Eurotiomycetidae</taxon>
        <taxon>Eurotiales</taxon>
        <taxon>Aspergillaceae</taxon>
        <taxon>Penicillium</taxon>
    </lineage>
</organism>
<proteinExistence type="predicted"/>
<dbReference type="GO" id="GO:0000981">
    <property type="term" value="F:DNA-binding transcription factor activity, RNA polymerase II-specific"/>
    <property type="evidence" value="ECO:0007669"/>
    <property type="project" value="InterPro"/>
</dbReference>
<sequence length="564" mass="63316">ASHKSSLVGSISATDAYSPLQCSLQIPECSQCIKRGVDCGGYSTNRIFISYDQTTMQLQAVGRTRMATPKNPEDINSDPQIREQLFATFMGAYFPSHSEEDSRLDSWRYLISSFHALPNRTLMLQRALSAISCAYVGRLNNDDRLSHHGIQLYNSSMRSMSKMLCTRTHTEDALYATVIFQMIETTGQSGVYDCANGFDPWVFHMQAMNTLLKENQPEVVTNPLIHVIASGHAKLTIIYGILAERGPGGSTDHLTKSNPESPLDELFEMFTMGQSFAETIEFTRTLPMNHPGASPKSCLALLKTIVDFRNKLIAWYTEREEVIGGAPTLCEEKDLKKFNKKLTEISPFEQFYRFSSMDNARIHLLYWTAMNVAHMLVYRAQMNVVYANASALPTNFLPVDPSSYEDFVLARYYIDQVCRAIPYCMQPMNRIWGTHVVFGTIGNVFRSLILSRSREKFLWCQRVLEIAGKLGLEMALYFLGVANREWDAMEGGGEPMVRSPTYAGSPDSMQYSPTTCSSASLDETFGSPGSDIDCFLHVVDFQDLPMDSIEVSPGFQHQTAFAVE</sequence>
<gene>
    <name evidence="4" type="ORF">N7469_010111</name>
</gene>
<reference evidence="4" key="1">
    <citation type="submission" date="2022-11" db="EMBL/GenBank/DDBJ databases">
        <authorList>
            <person name="Petersen C."/>
        </authorList>
    </citation>
    <scope>NUCLEOTIDE SEQUENCE</scope>
    <source>
        <strain evidence="4">IBT 23319</strain>
    </source>
</reference>
<evidence type="ECO:0000313" key="4">
    <source>
        <dbReference type="EMBL" id="KAJ5221224.1"/>
    </source>
</evidence>
<evidence type="ECO:0000256" key="2">
    <source>
        <dbReference type="ARBA" id="ARBA00023163"/>
    </source>
</evidence>
<feature type="non-terminal residue" evidence="4">
    <location>
        <position position="1"/>
    </location>
</feature>
<reference evidence="4" key="2">
    <citation type="journal article" date="2023" name="IMA Fungus">
        <title>Comparative genomic study of the Penicillium genus elucidates a diverse pangenome and 15 lateral gene transfer events.</title>
        <authorList>
            <person name="Petersen C."/>
            <person name="Sorensen T."/>
            <person name="Nielsen M.R."/>
            <person name="Sondergaard T.E."/>
            <person name="Sorensen J.L."/>
            <person name="Fitzpatrick D.A."/>
            <person name="Frisvad J.C."/>
            <person name="Nielsen K.L."/>
        </authorList>
    </citation>
    <scope>NUCLEOTIDE SEQUENCE</scope>
    <source>
        <strain evidence="4">IBT 23319</strain>
    </source>
</reference>
<keyword evidence="1" id="KW-0805">Transcription regulation</keyword>